<sequence length="448" mass="50337">MMLSFRLQFGLNFTCIDLCTDRTVTQVPGYICDKFNGGNHPTKVTLLKKTLSIMSDMRLFIYRNEVGSEGKVMNLKSKESIAKLKKVASKKLGVRAKRLFLASGAEISDVDELQNNDTLYVSQGEAFYKSLGPVNGQETLHMSVLGSGGVGKSALTLRFVRDYFVKDWDPTIEDAYRKAITVDDGLCMLEILDTAGQDDFESLRGQWMMDKDGYVFVYSMDSRISLHELQPFFDLHLQINESRRPLPPIILVANKKDVVENDPTKCQVSTEEGRQIAQSYNARYIETSALTGANVTAVFEMFVREAIDIYTEILCYHVNISSPSRRCMWTESIGTKLVNVPVGTNLGDLLNAASEKPSVFYEKGSLLGFEDENLQLDHPVTAADARRWTADEPLRLKFKRDNSCSIVFLLVPPIFVFTMWTKDYGHSGLSPSTLMDTVMSLEGGHHQF</sequence>
<dbReference type="PROSITE" id="PS51421">
    <property type="entry name" value="RAS"/>
    <property type="match status" value="1"/>
</dbReference>
<organism evidence="8 9">
    <name type="scientific">Plasmopara halstedii</name>
    <name type="common">Downy mildew of sunflower</name>
    <dbReference type="NCBI Taxonomy" id="4781"/>
    <lineage>
        <taxon>Eukaryota</taxon>
        <taxon>Sar</taxon>
        <taxon>Stramenopiles</taxon>
        <taxon>Oomycota</taxon>
        <taxon>Peronosporomycetes</taxon>
        <taxon>Peronosporales</taxon>
        <taxon>Peronosporaceae</taxon>
        <taxon>Plasmopara</taxon>
    </lineage>
</organism>
<protein>
    <submittedName>
        <fullName evidence="8">Ras-like protein</fullName>
    </submittedName>
</protein>
<keyword evidence="3" id="KW-0547">Nucleotide-binding</keyword>
<keyword evidence="9" id="KW-1185">Reference proteome</keyword>
<dbReference type="SMART" id="SM00173">
    <property type="entry name" value="RAS"/>
    <property type="match status" value="1"/>
</dbReference>
<name>A0A0P1AHH1_PLAHL</name>
<evidence type="ECO:0000259" key="7">
    <source>
        <dbReference type="PROSITE" id="PS51490"/>
    </source>
</evidence>
<keyword evidence="5" id="KW-0342">GTP-binding</keyword>
<dbReference type="FunFam" id="3.40.50.300:FF:001763">
    <property type="entry name" value="Ras family gtpase"/>
    <property type="match status" value="1"/>
</dbReference>
<keyword evidence="4" id="KW-0378">Hydrolase</keyword>
<evidence type="ECO:0000256" key="3">
    <source>
        <dbReference type="ARBA" id="ARBA00022741"/>
    </source>
</evidence>
<dbReference type="GO" id="GO:0061118">
    <property type="term" value="P:regulation of positive chemotaxis to cAMP"/>
    <property type="evidence" value="ECO:0007669"/>
    <property type="project" value="UniProtKB-ARBA"/>
</dbReference>
<dbReference type="PROSITE" id="PS51490">
    <property type="entry name" value="KHA"/>
    <property type="match status" value="1"/>
</dbReference>
<dbReference type="CDD" id="cd17073">
    <property type="entry name" value="KHA"/>
    <property type="match status" value="1"/>
</dbReference>
<dbReference type="OrthoDB" id="5976022at2759"/>
<dbReference type="InterPro" id="IPR021789">
    <property type="entry name" value="KHA_dom"/>
</dbReference>
<evidence type="ECO:0000256" key="4">
    <source>
        <dbReference type="ARBA" id="ARBA00022801"/>
    </source>
</evidence>
<evidence type="ECO:0000256" key="6">
    <source>
        <dbReference type="ARBA" id="ARBA00023136"/>
    </source>
</evidence>
<dbReference type="InterPro" id="IPR036572">
    <property type="entry name" value="Doublecortin_dom_sf"/>
</dbReference>
<dbReference type="Gene3D" id="3.40.50.300">
    <property type="entry name" value="P-loop containing nucleotide triphosphate hydrolases"/>
    <property type="match status" value="1"/>
</dbReference>
<dbReference type="InterPro" id="IPR005225">
    <property type="entry name" value="Small_GTP-bd"/>
</dbReference>
<accession>A0A0P1AHH1</accession>
<dbReference type="SUPFAM" id="SSF89837">
    <property type="entry name" value="Doublecortin (DC)"/>
    <property type="match status" value="1"/>
</dbReference>
<dbReference type="AlphaFoldDB" id="A0A0P1AHH1"/>
<dbReference type="GO" id="GO:0003924">
    <property type="term" value="F:GTPase activity"/>
    <property type="evidence" value="ECO:0007669"/>
    <property type="project" value="InterPro"/>
</dbReference>
<dbReference type="GO" id="GO:0005886">
    <property type="term" value="C:plasma membrane"/>
    <property type="evidence" value="ECO:0007669"/>
    <property type="project" value="UniProtKB-SubCell"/>
</dbReference>
<evidence type="ECO:0000313" key="8">
    <source>
        <dbReference type="EMBL" id="CEG40701.1"/>
    </source>
</evidence>
<dbReference type="SMART" id="SM00174">
    <property type="entry name" value="RHO"/>
    <property type="match status" value="1"/>
</dbReference>
<evidence type="ECO:0000256" key="1">
    <source>
        <dbReference type="ARBA" id="ARBA00004236"/>
    </source>
</evidence>
<reference evidence="9" key="1">
    <citation type="submission" date="2014-09" db="EMBL/GenBank/DDBJ databases">
        <authorList>
            <person name="Sharma Rahul"/>
            <person name="Thines Marco"/>
        </authorList>
    </citation>
    <scope>NUCLEOTIDE SEQUENCE [LARGE SCALE GENOMIC DNA]</scope>
</reference>
<dbReference type="InterPro" id="IPR020849">
    <property type="entry name" value="Small_GTPase_Ras-type"/>
</dbReference>
<dbReference type="NCBIfam" id="TIGR00231">
    <property type="entry name" value="small_GTP"/>
    <property type="match status" value="1"/>
</dbReference>
<dbReference type="PANTHER" id="PTHR24070">
    <property type="entry name" value="RAS, DI-RAS, AND RHEB FAMILY MEMBERS OF SMALL GTPASE SUPERFAMILY"/>
    <property type="match status" value="1"/>
</dbReference>
<dbReference type="EMBL" id="CCYD01000523">
    <property type="protein sequence ID" value="CEG40701.1"/>
    <property type="molecule type" value="Genomic_DNA"/>
</dbReference>
<dbReference type="SUPFAM" id="SSF52540">
    <property type="entry name" value="P-loop containing nucleoside triphosphate hydrolases"/>
    <property type="match status" value="1"/>
</dbReference>
<dbReference type="Pfam" id="PF00071">
    <property type="entry name" value="Ras"/>
    <property type="match status" value="1"/>
</dbReference>
<dbReference type="PROSITE" id="PS51419">
    <property type="entry name" value="RAB"/>
    <property type="match status" value="1"/>
</dbReference>
<keyword evidence="6" id="KW-0472">Membrane</keyword>
<dbReference type="InterPro" id="IPR001806">
    <property type="entry name" value="Small_GTPase"/>
</dbReference>
<keyword evidence="2" id="KW-1003">Cell membrane</keyword>
<dbReference type="GO" id="GO:0005525">
    <property type="term" value="F:GTP binding"/>
    <property type="evidence" value="ECO:0007669"/>
    <property type="project" value="UniProtKB-KW"/>
</dbReference>
<dbReference type="Pfam" id="PF11834">
    <property type="entry name" value="KHA"/>
    <property type="match status" value="1"/>
</dbReference>
<feature type="domain" description="KHA" evidence="7">
    <location>
        <begin position="58"/>
        <end position="139"/>
    </location>
</feature>
<dbReference type="PRINTS" id="PR00449">
    <property type="entry name" value="RASTRNSFRMNG"/>
</dbReference>
<dbReference type="RefSeq" id="XP_024577070.1">
    <property type="nucleotide sequence ID" value="XM_024726388.1"/>
</dbReference>
<dbReference type="GeneID" id="36405940"/>
<evidence type="ECO:0000256" key="5">
    <source>
        <dbReference type="ARBA" id="ARBA00023134"/>
    </source>
</evidence>
<evidence type="ECO:0000313" key="9">
    <source>
        <dbReference type="Proteomes" id="UP000054928"/>
    </source>
</evidence>
<comment type="subcellular location">
    <subcellularLocation>
        <location evidence="1">Cell membrane</location>
    </subcellularLocation>
</comment>
<dbReference type="STRING" id="4781.A0A0P1AHH1"/>
<dbReference type="InterPro" id="IPR027417">
    <property type="entry name" value="P-loop_NTPase"/>
</dbReference>
<dbReference type="GO" id="GO:0035556">
    <property type="term" value="P:intracellular signal transduction"/>
    <property type="evidence" value="ECO:0007669"/>
    <property type="project" value="InterPro"/>
</dbReference>
<proteinExistence type="predicted"/>
<dbReference type="SMART" id="SM00175">
    <property type="entry name" value="RAB"/>
    <property type="match status" value="1"/>
</dbReference>
<evidence type="ECO:0000256" key="2">
    <source>
        <dbReference type="ARBA" id="ARBA00022475"/>
    </source>
</evidence>
<dbReference type="CDD" id="cd00876">
    <property type="entry name" value="Ras"/>
    <property type="match status" value="1"/>
</dbReference>
<dbReference type="Proteomes" id="UP000054928">
    <property type="component" value="Unassembled WGS sequence"/>
</dbReference>